<dbReference type="InterPro" id="IPR001251">
    <property type="entry name" value="CRAL-TRIO_dom"/>
</dbReference>
<dbReference type="FunFam" id="3.40.525.10:FF:000011">
    <property type="entry name" value="SEC14 cytosolic factor"/>
    <property type="match status" value="1"/>
</dbReference>
<keyword evidence="5 7" id="KW-0175">Coiled coil</keyword>
<comment type="caution">
    <text evidence="10">The sequence shown here is derived from an EMBL/GenBank/DDBJ whole genome shotgun (WGS) entry which is preliminary data.</text>
</comment>
<reference evidence="10" key="1">
    <citation type="submission" date="2022-04" db="EMBL/GenBank/DDBJ databases">
        <title>Carnegiea gigantea Genome sequencing and assembly v2.</title>
        <authorList>
            <person name="Copetti D."/>
            <person name="Sanderson M.J."/>
            <person name="Burquez A."/>
            <person name="Wojciechowski M.F."/>
        </authorList>
    </citation>
    <scope>NUCLEOTIDE SEQUENCE</scope>
    <source>
        <strain evidence="10">SGP5-SGP5p</strain>
        <tissue evidence="10">Aerial part</tissue>
    </source>
</reference>
<feature type="coiled-coil region" evidence="7">
    <location>
        <begin position="555"/>
        <end position="596"/>
    </location>
</feature>
<evidence type="ECO:0000256" key="5">
    <source>
        <dbReference type="ARBA" id="ARBA00023054"/>
    </source>
</evidence>
<accession>A0A9Q1KU11</accession>
<dbReference type="SMART" id="SM00516">
    <property type="entry name" value="SEC14"/>
    <property type="match status" value="1"/>
</dbReference>
<keyword evidence="11" id="KW-1185">Reference proteome</keyword>
<gene>
    <name evidence="10" type="ORF">Cgig2_032536</name>
</gene>
<evidence type="ECO:0000256" key="6">
    <source>
        <dbReference type="ARBA" id="ARBA00038020"/>
    </source>
</evidence>
<dbReference type="Gene3D" id="3.40.525.10">
    <property type="entry name" value="CRAL-TRIO lipid binding domain"/>
    <property type="match status" value="1"/>
</dbReference>
<dbReference type="GO" id="GO:0005886">
    <property type="term" value="C:plasma membrane"/>
    <property type="evidence" value="ECO:0007669"/>
    <property type="project" value="UniProtKB-SubCell"/>
</dbReference>
<dbReference type="CDD" id="cd00170">
    <property type="entry name" value="SEC14"/>
    <property type="match status" value="1"/>
</dbReference>
<sequence length="605" mass="69244">MAMTETMFENSDQPLKSGVERSEFENFEDEKKTRIGSFKKVTFSMSNKLRNTIAKKGRRNSKVTSFAYEDEHDPEEAKAVDAFRQALILEELLPSKHDDYHILLRFLKARKFDIERTKQIWSDMLLWRKDFGADTIMEDFEFREIDEVRKYYPQGHHGVDKEGRPVYIEKLGQVDSNKLMQVTTMDRYVQYHVQEFERTFATKFPACSIAAGRHIDQSITILDVQGVGLKNFNKAARELIQRLQKIDGDNYPETLCRMYIVNAGSGFRLLWNSVKSFLDPKTTQKIHVLGNKYQSKLLEIIDASELPEFLGGTCNCAGEGGCMNSDKGPWNDPDIMKMVHNGEPKCTVRNSFPIIEEKTIFEDTMANSKGFESEDFYSCSPNAILYCADAFKILILRISVPYRTNMRTLQAKTYKDVSGSFDDNLVPMVDKGVDKIWTNTVQDKTTISKGCFPSRKSAKDSEGFSNPLVSGVMSLLMGIVTMIRLTRNMPKRLTDATLYSKPTYCEDAVKQQKKTITVPEAEYLKMMQRMAELECQVIALSAKPATMPPEKEEMLNSALSRVNGLEQELASTKKALQEATQKQEELSAYMEKIKKKKRFRMMVCL</sequence>
<dbReference type="Pfam" id="PF00650">
    <property type="entry name" value="CRAL_TRIO"/>
    <property type="match status" value="1"/>
</dbReference>
<dbReference type="InterPro" id="IPR011074">
    <property type="entry name" value="CRAL/TRIO_N_dom"/>
</dbReference>
<dbReference type="PROSITE" id="PS50191">
    <property type="entry name" value="CRAL_TRIO"/>
    <property type="match status" value="1"/>
</dbReference>
<dbReference type="AlphaFoldDB" id="A0A9Q1KU11"/>
<evidence type="ECO:0000256" key="1">
    <source>
        <dbReference type="ARBA" id="ARBA00004202"/>
    </source>
</evidence>
<keyword evidence="3" id="KW-0813">Transport</keyword>
<comment type="similarity">
    <text evidence="6">Belongs to the SFH family.</text>
</comment>
<protein>
    <recommendedName>
        <fullName evidence="9">CRAL-TRIO domain-containing protein</fullName>
    </recommendedName>
</protein>
<name>A0A9Q1KU11_9CARY</name>
<dbReference type="PANTHER" id="PTHR45657:SF29">
    <property type="entry name" value="PHOSPHATIDYLINOSITOL_PHOSPHATIDYLCHOLINE TRANSFER PROTEIN SFH12"/>
    <property type="match status" value="1"/>
</dbReference>
<comment type="subcellular location">
    <subcellularLocation>
        <location evidence="1">Cell membrane</location>
        <topology evidence="1">Peripheral membrane protein</topology>
    </subcellularLocation>
    <subcellularLocation>
        <location evidence="2">Golgi apparatus membrane</location>
        <topology evidence="2">Peripheral membrane protein</topology>
    </subcellularLocation>
</comment>
<organism evidence="10 11">
    <name type="scientific">Carnegiea gigantea</name>
    <dbReference type="NCBI Taxonomy" id="171969"/>
    <lineage>
        <taxon>Eukaryota</taxon>
        <taxon>Viridiplantae</taxon>
        <taxon>Streptophyta</taxon>
        <taxon>Embryophyta</taxon>
        <taxon>Tracheophyta</taxon>
        <taxon>Spermatophyta</taxon>
        <taxon>Magnoliopsida</taxon>
        <taxon>eudicotyledons</taxon>
        <taxon>Gunneridae</taxon>
        <taxon>Pentapetalae</taxon>
        <taxon>Caryophyllales</taxon>
        <taxon>Cactineae</taxon>
        <taxon>Cactaceae</taxon>
        <taxon>Cactoideae</taxon>
        <taxon>Echinocereeae</taxon>
        <taxon>Carnegiea</taxon>
    </lineage>
</organism>
<dbReference type="SUPFAM" id="SSF52087">
    <property type="entry name" value="CRAL/TRIO domain"/>
    <property type="match status" value="1"/>
</dbReference>
<keyword evidence="4" id="KW-0333">Golgi apparatus</keyword>
<dbReference type="SUPFAM" id="SSF46938">
    <property type="entry name" value="CRAL/TRIO N-terminal domain"/>
    <property type="match status" value="1"/>
</dbReference>
<dbReference type="EMBL" id="JAKOGI010000012">
    <property type="protein sequence ID" value="KAJ8450911.1"/>
    <property type="molecule type" value="Genomic_DNA"/>
</dbReference>
<evidence type="ECO:0000256" key="3">
    <source>
        <dbReference type="ARBA" id="ARBA00022927"/>
    </source>
</evidence>
<dbReference type="SMART" id="SM01100">
    <property type="entry name" value="CRAL_TRIO_N"/>
    <property type="match status" value="1"/>
</dbReference>
<dbReference type="GO" id="GO:0000139">
    <property type="term" value="C:Golgi membrane"/>
    <property type="evidence" value="ECO:0007669"/>
    <property type="project" value="UniProtKB-SubCell"/>
</dbReference>
<evidence type="ECO:0000256" key="4">
    <source>
        <dbReference type="ARBA" id="ARBA00023034"/>
    </source>
</evidence>
<evidence type="ECO:0000259" key="9">
    <source>
        <dbReference type="PROSITE" id="PS50191"/>
    </source>
</evidence>
<feature type="region of interest" description="Disordered" evidence="8">
    <location>
        <begin position="1"/>
        <end position="23"/>
    </location>
</feature>
<dbReference type="InterPro" id="IPR036865">
    <property type="entry name" value="CRAL-TRIO_dom_sf"/>
</dbReference>
<evidence type="ECO:0000313" key="11">
    <source>
        <dbReference type="Proteomes" id="UP001153076"/>
    </source>
</evidence>
<proteinExistence type="inferred from homology"/>
<feature type="domain" description="CRAL-TRIO" evidence="9">
    <location>
        <begin position="144"/>
        <end position="318"/>
    </location>
</feature>
<evidence type="ECO:0000256" key="2">
    <source>
        <dbReference type="ARBA" id="ARBA00004395"/>
    </source>
</evidence>
<dbReference type="PRINTS" id="PR00180">
    <property type="entry name" value="CRETINALDHBP"/>
</dbReference>
<dbReference type="InterPro" id="IPR051026">
    <property type="entry name" value="PI/PC_transfer"/>
</dbReference>
<dbReference type="Gene3D" id="1.10.8.20">
    <property type="entry name" value="N-terminal domain of phosphatidylinositol transfer protein sec14p"/>
    <property type="match status" value="1"/>
</dbReference>
<evidence type="ECO:0000256" key="7">
    <source>
        <dbReference type="SAM" id="Coils"/>
    </source>
</evidence>
<dbReference type="InterPro" id="IPR036273">
    <property type="entry name" value="CRAL/TRIO_N_dom_sf"/>
</dbReference>
<dbReference type="Proteomes" id="UP001153076">
    <property type="component" value="Unassembled WGS sequence"/>
</dbReference>
<evidence type="ECO:0000256" key="8">
    <source>
        <dbReference type="SAM" id="MobiDB-lite"/>
    </source>
</evidence>
<dbReference type="GO" id="GO:0015031">
    <property type="term" value="P:protein transport"/>
    <property type="evidence" value="ECO:0007669"/>
    <property type="project" value="UniProtKB-KW"/>
</dbReference>
<evidence type="ECO:0000313" key="10">
    <source>
        <dbReference type="EMBL" id="KAJ8450911.1"/>
    </source>
</evidence>
<keyword evidence="3" id="KW-0653">Protein transport</keyword>
<dbReference type="PANTHER" id="PTHR45657">
    <property type="entry name" value="CRAL-TRIO DOMAIN-CONTAINING PROTEIN YKL091C-RELATED"/>
    <property type="match status" value="1"/>
</dbReference>
<dbReference type="OrthoDB" id="1434354at2759"/>